<dbReference type="Proteomes" id="UP000030649">
    <property type="component" value="Unassembled WGS sequence"/>
</dbReference>
<dbReference type="HOGENOM" id="CLU_2327211_0_0_2"/>
<keyword evidence="1" id="KW-0472">Membrane</keyword>
<evidence type="ECO:0000256" key="1">
    <source>
        <dbReference type="SAM" id="Phobius"/>
    </source>
</evidence>
<feature type="transmembrane region" description="Helical" evidence="1">
    <location>
        <begin position="13"/>
        <end position="31"/>
    </location>
</feature>
<evidence type="ECO:0000313" key="2">
    <source>
        <dbReference type="EMBL" id="ERG91775.1"/>
    </source>
</evidence>
<sequence length="98" mass="10744">MLPLQTIPGIPELFILAMYGTMVVGAVFLSLKLIQSLREFREGYKQGTTVNQSGEVMCPNSECDSYLPKYDLATTMSFCPDCGTNLSDSGSDTETYDP</sequence>
<keyword evidence="1" id="KW-1133">Transmembrane helix</keyword>
<accession>U1N594</accession>
<gene>
    <name evidence="2" type="ORF">J07HQW1_01809</name>
</gene>
<proteinExistence type="predicted"/>
<keyword evidence="1" id="KW-0812">Transmembrane</keyword>
<reference evidence="2 3" key="1">
    <citation type="journal article" date="2013" name="PLoS ONE">
        <title>Assembly-driven community genomics of a hypersaline microbial ecosystem.</title>
        <authorList>
            <person name="Podell S."/>
            <person name="Ugalde J.A."/>
            <person name="Narasingarao P."/>
            <person name="Banfield J.F."/>
            <person name="Heidelberg K.B."/>
            <person name="Allen E.E."/>
        </authorList>
    </citation>
    <scope>NUCLEOTIDE SEQUENCE [LARGE SCALE GENOMIC DNA]</scope>
    <source>
        <strain evidence="3">J07HQW1</strain>
    </source>
</reference>
<dbReference type="EMBL" id="KE356560">
    <property type="protein sequence ID" value="ERG91775.1"/>
    <property type="molecule type" value="Genomic_DNA"/>
</dbReference>
<dbReference type="AlphaFoldDB" id="U1N594"/>
<organism evidence="2 3">
    <name type="scientific">Haloquadratum walsbyi J07HQW1</name>
    <dbReference type="NCBI Taxonomy" id="1238424"/>
    <lineage>
        <taxon>Archaea</taxon>
        <taxon>Methanobacteriati</taxon>
        <taxon>Methanobacteriota</taxon>
        <taxon>Stenosarchaea group</taxon>
        <taxon>Halobacteria</taxon>
        <taxon>Halobacteriales</taxon>
        <taxon>Haloferacaceae</taxon>
        <taxon>Haloquadratum</taxon>
    </lineage>
</organism>
<evidence type="ECO:0000313" key="3">
    <source>
        <dbReference type="Proteomes" id="UP000030649"/>
    </source>
</evidence>
<protein>
    <submittedName>
        <fullName evidence="2">Uncharacterized protein</fullName>
    </submittedName>
</protein>
<name>U1N594_9EURY</name>